<evidence type="ECO:0000313" key="6">
    <source>
        <dbReference type="Proteomes" id="UP000028549"/>
    </source>
</evidence>
<dbReference type="InterPro" id="IPR036388">
    <property type="entry name" value="WH-like_DNA-bd_sf"/>
</dbReference>
<dbReference type="InterPro" id="IPR050679">
    <property type="entry name" value="Bact_HTH_transcr_reg"/>
</dbReference>
<keyword evidence="1" id="KW-0805">Transcription regulation</keyword>
<dbReference type="PRINTS" id="PR00035">
    <property type="entry name" value="HTHGNTR"/>
</dbReference>
<keyword evidence="3" id="KW-0804">Transcription</keyword>
<evidence type="ECO:0000256" key="2">
    <source>
        <dbReference type="ARBA" id="ARBA00023125"/>
    </source>
</evidence>
<proteinExistence type="predicted"/>
<dbReference type="Gene3D" id="1.10.10.10">
    <property type="entry name" value="Winged helix-like DNA-binding domain superfamily/Winged helix DNA-binding domain"/>
    <property type="match status" value="1"/>
</dbReference>
<dbReference type="Pfam" id="PF07702">
    <property type="entry name" value="UTRA"/>
    <property type="match status" value="1"/>
</dbReference>
<dbReference type="SMART" id="SM00866">
    <property type="entry name" value="UTRA"/>
    <property type="match status" value="1"/>
</dbReference>
<dbReference type="Proteomes" id="UP000028549">
    <property type="component" value="Unassembled WGS sequence"/>
</dbReference>
<reference evidence="5 6" key="1">
    <citation type="journal article" date="2005" name="Int. J. Syst. Evol. Microbiol.">
        <title>Bacillus cibi sp. nov., isolated from jeotgal, a traditional Korean fermented seafood.</title>
        <authorList>
            <person name="Yoon J.H."/>
            <person name="Lee C.H."/>
            <person name="Oh T.K."/>
        </authorList>
    </citation>
    <scope>NUCLEOTIDE SEQUENCE [LARGE SCALE GENOMIC DNA]</scope>
    <source>
        <strain evidence="5 6">DSM 16189</strain>
    </source>
</reference>
<dbReference type="SUPFAM" id="SSF46785">
    <property type="entry name" value="Winged helix' DNA-binding domain"/>
    <property type="match status" value="1"/>
</dbReference>
<dbReference type="PROSITE" id="PS50949">
    <property type="entry name" value="HTH_GNTR"/>
    <property type="match status" value="1"/>
</dbReference>
<dbReference type="OrthoDB" id="9815017at2"/>
<dbReference type="InterPro" id="IPR036390">
    <property type="entry name" value="WH_DNA-bd_sf"/>
</dbReference>
<evidence type="ECO:0000259" key="4">
    <source>
        <dbReference type="PROSITE" id="PS50949"/>
    </source>
</evidence>
<evidence type="ECO:0000256" key="1">
    <source>
        <dbReference type="ARBA" id="ARBA00023015"/>
    </source>
</evidence>
<dbReference type="FunFam" id="1.10.10.10:FF:000079">
    <property type="entry name" value="GntR family transcriptional regulator"/>
    <property type="match status" value="1"/>
</dbReference>
<dbReference type="CDD" id="cd07377">
    <property type="entry name" value="WHTH_GntR"/>
    <property type="match status" value="1"/>
</dbReference>
<keyword evidence="2" id="KW-0238">DNA-binding</keyword>
<dbReference type="GO" id="GO:0045892">
    <property type="term" value="P:negative regulation of DNA-templated transcription"/>
    <property type="evidence" value="ECO:0007669"/>
    <property type="project" value="TreeGrafter"/>
</dbReference>
<dbReference type="PANTHER" id="PTHR44846">
    <property type="entry name" value="MANNOSYL-D-GLYCERATE TRANSPORT/METABOLISM SYSTEM REPRESSOR MNGR-RELATED"/>
    <property type="match status" value="1"/>
</dbReference>
<organism evidence="5 6">
    <name type="scientific">Metabacillus indicus</name>
    <name type="common">Bacillus indicus</name>
    <dbReference type="NCBI Taxonomy" id="246786"/>
    <lineage>
        <taxon>Bacteria</taxon>
        <taxon>Bacillati</taxon>
        <taxon>Bacillota</taxon>
        <taxon>Bacilli</taxon>
        <taxon>Bacillales</taxon>
        <taxon>Bacillaceae</taxon>
        <taxon>Metabacillus</taxon>
    </lineage>
</organism>
<name>A0A084H2I7_METID</name>
<dbReference type="GO" id="GO:0003700">
    <property type="term" value="F:DNA-binding transcription factor activity"/>
    <property type="evidence" value="ECO:0007669"/>
    <property type="project" value="InterPro"/>
</dbReference>
<dbReference type="SMART" id="SM00345">
    <property type="entry name" value="HTH_GNTR"/>
    <property type="match status" value="1"/>
</dbReference>
<dbReference type="SUPFAM" id="SSF64288">
    <property type="entry name" value="Chorismate lyase-like"/>
    <property type="match status" value="1"/>
</dbReference>
<dbReference type="RefSeq" id="WP_029565384.1">
    <property type="nucleotide sequence ID" value="NZ_CP176757.1"/>
</dbReference>
<dbReference type="GO" id="GO:0003677">
    <property type="term" value="F:DNA binding"/>
    <property type="evidence" value="ECO:0007669"/>
    <property type="project" value="UniProtKB-KW"/>
</dbReference>
<accession>A0A084H2I7</accession>
<protein>
    <submittedName>
        <fullName evidence="5">GntR family transcriptional regulator</fullName>
    </submittedName>
</protein>
<dbReference type="InterPro" id="IPR000524">
    <property type="entry name" value="Tscrpt_reg_HTH_GntR"/>
</dbReference>
<evidence type="ECO:0000313" key="5">
    <source>
        <dbReference type="EMBL" id="KEZ53799.1"/>
    </source>
</evidence>
<feature type="domain" description="HTH gntR-type" evidence="4">
    <location>
        <begin position="8"/>
        <end position="76"/>
    </location>
</feature>
<dbReference type="InterPro" id="IPR028978">
    <property type="entry name" value="Chorismate_lyase_/UTRA_dom_sf"/>
</dbReference>
<dbReference type="PANTHER" id="PTHR44846:SF1">
    <property type="entry name" value="MANNOSYL-D-GLYCERATE TRANSPORT_METABOLISM SYSTEM REPRESSOR MNGR-RELATED"/>
    <property type="match status" value="1"/>
</dbReference>
<dbReference type="AlphaFoldDB" id="A0A084H2I7"/>
<dbReference type="Pfam" id="PF00392">
    <property type="entry name" value="GntR"/>
    <property type="match status" value="1"/>
</dbReference>
<dbReference type="STRING" id="246786.GS18_0202250"/>
<sequence length="242" mass="27767">MIQKNSPLPIYYQLEEAIKEAIQNQELTPGRMIPSEREYAEKYGISRMTVRQALSNLVNDGFLYRQRGKGTFVAHQKIEQPLQGLTSFSEDMRSRGLEPSTRVISFKVVPASHDLASKLEVEAGTSLFELKRIRLADQLPMAYEMLYISKEVAPDLTEEIAQSSIYEYVENKLGLKIQHGRQVLEASIARRTEAEMLQVEEGAPVLMIERRSTLESNKPLEVVKSVYRADRYKFTIDMERFS</sequence>
<dbReference type="Gene3D" id="3.40.1410.10">
    <property type="entry name" value="Chorismate lyase-like"/>
    <property type="match status" value="1"/>
</dbReference>
<gene>
    <name evidence="5" type="ORF">GS18_0202250</name>
</gene>
<dbReference type="InterPro" id="IPR011663">
    <property type="entry name" value="UTRA"/>
</dbReference>
<keyword evidence="6" id="KW-1185">Reference proteome</keyword>
<dbReference type="EMBL" id="JNVC02000001">
    <property type="protein sequence ID" value="KEZ53799.1"/>
    <property type="molecule type" value="Genomic_DNA"/>
</dbReference>
<evidence type="ECO:0000256" key="3">
    <source>
        <dbReference type="ARBA" id="ARBA00023163"/>
    </source>
</evidence>
<comment type="caution">
    <text evidence="5">The sequence shown here is derived from an EMBL/GenBank/DDBJ whole genome shotgun (WGS) entry which is preliminary data.</text>
</comment>